<dbReference type="EMBL" id="VNHU01000001">
    <property type="protein sequence ID" value="TYP77201.1"/>
    <property type="molecule type" value="Genomic_DNA"/>
</dbReference>
<dbReference type="Pfam" id="PF12833">
    <property type="entry name" value="HTH_18"/>
    <property type="match status" value="1"/>
</dbReference>
<dbReference type="InterPro" id="IPR020449">
    <property type="entry name" value="Tscrpt_reg_AraC-type_HTH"/>
</dbReference>
<keyword evidence="2 5" id="KW-0238">DNA-binding</keyword>
<dbReference type="InterPro" id="IPR018060">
    <property type="entry name" value="HTH_AraC"/>
</dbReference>
<dbReference type="Gene3D" id="1.10.10.60">
    <property type="entry name" value="Homeodomain-like"/>
    <property type="match status" value="1"/>
</dbReference>
<feature type="domain" description="HTH araC/xylS-type" evidence="4">
    <location>
        <begin position="238"/>
        <end position="336"/>
    </location>
</feature>
<evidence type="ECO:0000256" key="3">
    <source>
        <dbReference type="ARBA" id="ARBA00023163"/>
    </source>
</evidence>
<dbReference type="GO" id="GO:0003700">
    <property type="term" value="F:DNA-binding transcription factor activity"/>
    <property type="evidence" value="ECO:0007669"/>
    <property type="project" value="InterPro"/>
</dbReference>
<proteinExistence type="predicted"/>
<dbReference type="PANTHER" id="PTHR47893:SF1">
    <property type="entry name" value="REGULATORY PROTEIN PCHR"/>
    <property type="match status" value="1"/>
</dbReference>
<organism evidence="5 6">
    <name type="scientific">Aquimarina intermedia</name>
    <dbReference type="NCBI Taxonomy" id="350814"/>
    <lineage>
        <taxon>Bacteria</taxon>
        <taxon>Pseudomonadati</taxon>
        <taxon>Bacteroidota</taxon>
        <taxon>Flavobacteriia</taxon>
        <taxon>Flavobacteriales</taxon>
        <taxon>Flavobacteriaceae</taxon>
        <taxon>Aquimarina</taxon>
    </lineage>
</organism>
<dbReference type="PRINTS" id="PR00032">
    <property type="entry name" value="HTHARAC"/>
</dbReference>
<dbReference type="SMART" id="SM00342">
    <property type="entry name" value="HTH_ARAC"/>
    <property type="match status" value="1"/>
</dbReference>
<dbReference type="Proteomes" id="UP000324376">
    <property type="component" value="Unassembled WGS sequence"/>
</dbReference>
<sequence length="344" mass="39568">MNSSIQRMIKNTPLHIKRTLNYFLQLFNGSHTQSANEYTLVFNSSLGNGKIILNALNWGVYVFRLDIFTNCSLAFNECSLEHDALELLFISNGTIDYTRDNLAPMHLESYSNILSSTKSGLKRSLQFQANKNVSFTYTYIPCKDFFISENLMGNAQNYKEFYDLLNTADRASFMHVGPYSLKIENQIKKLNKTWNNPAITRLYFEGQFYLLLALQLSEYKDSMAKNHPFSRSEIKKVQHAVDFINTHISSPLSIPLLCQHVGLTQTKLQAGFQSVFSKTVNEYMRHVRLENAHTLIATTDLSISEIVYRVGLNSKSYFSKIFKEHYGVLPTEFRAYRKTTSTLK</sequence>
<comment type="caution">
    <text evidence="5">The sequence shown here is derived from an EMBL/GenBank/DDBJ whole genome shotgun (WGS) entry which is preliminary data.</text>
</comment>
<name>A0A5S5CCU3_9FLAO</name>
<keyword evidence="6" id="KW-1185">Reference proteome</keyword>
<dbReference type="AlphaFoldDB" id="A0A5S5CCU3"/>
<dbReference type="GO" id="GO:0043565">
    <property type="term" value="F:sequence-specific DNA binding"/>
    <property type="evidence" value="ECO:0007669"/>
    <property type="project" value="InterPro"/>
</dbReference>
<dbReference type="SUPFAM" id="SSF46689">
    <property type="entry name" value="Homeodomain-like"/>
    <property type="match status" value="1"/>
</dbReference>
<evidence type="ECO:0000313" key="6">
    <source>
        <dbReference type="Proteomes" id="UP000324376"/>
    </source>
</evidence>
<protein>
    <submittedName>
        <fullName evidence="5">AraC-like DNA-binding protein</fullName>
    </submittedName>
</protein>
<dbReference type="InterPro" id="IPR053142">
    <property type="entry name" value="PchR_regulatory_protein"/>
</dbReference>
<reference evidence="5 6" key="1">
    <citation type="submission" date="2019-07" db="EMBL/GenBank/DDBJ databases">
        <title>Genomic Encyclopedia of Archaeal and Bacterial Type Strains, Phase II (KMG-II): from individual species to whole genera.</title>
        <authorList>
            <person name="Goeker M."/>
        </authorList>
    </citation>
    <scope>NUCLEOTIDE SEQUENCE [LARGE SCALE GENOMIC DNA]</scope>
    <source>
        <strain evidence="5 6">DSM 17527</strain>
    </source>
</reference>
<keyword evidence="1" id="KW-0805">Transcription regulation</keyword>
<evidence type="ECO:0000313" key="5">
    <source>
        <dbReference type="EMBL" id="TYP77201.1"/>
    </source>
</evidence>
<gene>
    <name evidence="5" type="ORF">BD809_101351</name>
</gene>
<evidence type="ECO:0000259" key="4">
    <source>
        <dbReference type="PROSITE" id="PS01124"/>
    </source>
</evidence>
<keyword evidence="3" id="KW-0804">Transcription</keyword>
<dbReference type="PANTHER" id="PTHR47893">
    <property type="entry name" value="REGULATORY PROTEIN PCHR"/>
    <property type="match status" value="1"/>
</dbReference>
<evidence type="ECO:0000256" key="1">
    <source>
        <dbReference type="ARBA" id="ARBA00023015"/>
    </source>
</evidence>
<dbReference type="InterPro" id="IPR009057">
    <property type="entry name" value="Homeodomain-like_sf"/>
</dbReference>
<dbReference type="PROSITE" id="PS01124">
    <property type="entry name" value="HTH_ARAC_FAMILY_2"/>
    <property type="match status" value="1"/>
</dbReference>
<evidence type="ECO:0000256" key="2">
    <source>
        <dbReference type="ARBA" id="ARBA00023125"/>
    </source>
</evidence>
<accession>A0A5S5CCU3</accession>